<dbReference type="FunFam" id="1.10.10.10:FF:000001">
    <property type="entry name" value="LysR family transcriptional regulator"/>
    <property type="match status" value="1"/>
</dbReference>
<dbReference type="Gene3D" id="1.10.10.10">
    <property type="entry name" value="Winged helix-like DNA-binding domain superfamily/Winged helix DNA-binding domain"/>
    <property type="match status" value="1"/>
</dbReference>
<dbReference type="EMBL" id="JQBL01000026">
    <property type="protein sequence ID" value="KRN49550.1"/>
    <property type="molecule type" value="Genomic_DNA"/>
</dbReference>
<dbReference type="InterPro" id="IPR050950">
    <property type="entry name" value="HTH-type_LysR_regulators"/>
</dbReference>
<reference evidence="6 7" key="1">
    <citation type="journal article" date="2015" name="Genome Announc.">
        <title>Expanding the biotechnology potential of lactobacilli through comparative genomics of 213 strains and associated genera.</title>
        <authorList>
            <person name="Sun Z."/>
            <person name="Harris H.M."/>
            <person name="McCann A."/>
            <person name="Guo C."/>
            <person name="Argimon S."/>
            <person name="Zhang W."/>
            <person name="Yang X."/>
            <person name="Jeffery I.B."/>
            <person name="Cooney J.C."/>
            <person name="Kagawa T.F."/>
            <person name="Liu W."/>
            <person name="Song Y."/>
            <person name="Salvetti E."/>
            <person name="Wrobel A."/>
            <person name="Rasinkangas P."/>
            <person name="Parkhill J."/>
            <person name="Rea M.C."/>
            <person name="O'Sullivan O."/>
            <person name="Ritari J."/>
            <person name="Douillard F.P."/>
            <person name="Paul Ross R."/>
            <person name="Yang R."/>
            <person name="Briner A.E."/>
            <person name="Felis G.E."/>
            <person name="de Vos W.M."/>
            <person name="Barrangou R."/>
            <person name="Klaenhammer T.R."/>
            <person name="Caufield P.W."/>
            <person name="Cui Y."/>
            <person name="Zhang H."/>
            <person name="O'Toole P.W."/>
        </authorList>
    </citation>
    <scope>NUCLEOTIDE SEQUENCE [LARGE SCALE GENOMIC DNA]</scope>
    <source>
        <strain evidence="6 7">DSM 20405</strain>
    </source>
</reference>
<evidence type="ECO:0000256" key="4">
    <source>
        <dbReference type="ARBA" id="ARBA00023163"/>
    </source>
</evidence>
<evidence type="ECO:0000259" key="5">
    <source>
        <dbReference type="PROSITE" id="PS50931"/>
    </source>
</evidence>
<comment type="caution">
    <text evidence="6">The sequence shown here is derived from an EMBL/GenBank/DDBJ whole genome shotgun (WGS) entry which is preliminary data.</text>
</comment>
<dbReference type="PANTHER" id="PTHR30419">
    <property type="entry name" value="HTH-TYPE TRANSCRIPTIONAL REGULATOR YBHD"/>
    <property type="match status" value="1"/>
</dbReference>
<evidence type="ECO:0000256" key="3">
    <source>
        <dbReference type="ARBA" id="ARBA00023125"/>
    </source>
</evidence>
<dbReference type="SUPFAM" id="SSF46785">
    <property type="entry name" value="Winged helix' DNA-binding domain"/>
    <property type="match status" value="1"/>
</dbReference>
<dbReference type="GO" id="GO:0003677">
    <property type="term" value="F:DNA binding"/>
    <property type="evidence" value="ECO:0007669"/>
    <property type="project" value="UniProtKB-KW"/>
</dbReference>
<evidence type="ECO:0000256" key="2">
    <source>
        <dbReference type="ARBA" id="ARBA00023015"/>
    </source>
</evidence>
<evidence type="ECO:0000313" key="7">
    <source>
        <dbReference type="Proteomes" id="UP000051841"/>
    </source>
</evidence>
<dbReference type="Gene3D" id="3.40.190.290">
    <property type="match status" value="1"/>
</dbReference>
<dbReference type="InterPro" id="IPR036390">
    <property type="entry name" value="WH_DNA-bd_sf"/>
</dbReference>
<dbReference type="PRINTS" id="PR00039">
    <property type="entry name" value="HTHLYSR"/>
</dbReference>
<dbReference type="PATRIC" id="fig|1410657.5.peg.1030"/>
<protein>
    <recommendedName>
        <fullName evidence="5">HTH lysR-type domain-containing protein</fullName>
    </recommendedName>
</protein>
<proteinExistence type="inferred from homology"/>
<comment type="similarity">
    <text evidence="1">Belongs to the LysR transcriptional regulatory family.</text>
</comment>
<keyword evidence="7" id="KW-1185">Reference proteome</keyword>
<feature type="domain" description="HTH lysR-type" evidence="5">
    <location>
        <begin position="1"/>
        <end position="58"/>
    </location>
</feature>
<dbReference type="GO" id="GO:0005829">
    <property type="term" value="C:cytosol"/>
    <property type="evidence" value="ECO:0007669"/>
    <property type="project" value="TreeGrafter"/>
</dbReference>
<dbReference type="RefSeq" id="WP_031589580.1">
    <property type="nucleotide sequence ID" value="NZ_JNKN01000029.1"/>
</dbReference>
<keyword evidence="3" id="KW-0238">DNA-binding</keyword>
<sequence length="293" mass="33791">MEIRTLKYFLEIAKTENMTSAARNLHVSQSALSRQMTDLEREIGKTLFIRTNRQTLLSEDGLHLARRAEEIIALVEKTEKEMHDEKDISGEIHIGAGETKGFSLLCEAMKRVQEKYPHISFSTYSGNATDISEKLEHGLLDFGLMFEPFSKERYQYIDFPYVNKLGLIVKSDHPLANQKSITEKEIRDIPLLVSSRLNDKKLFQELSNKEVEALKIKGTYNLIFNAILMVNQGIGSAIAIDGLINQDNNLRFLQFEPEINLKMYFVWKKNHIHTKASEIFLEELQKIIQDVRN</sequence>
<dbReference type="InterPro" id="IPR036388">
    <property type="entry name" value="WH-like_DNA-bd_sf"/>
</dbReference>
<dbReference type="Pfam" id="PF03466">
    <property type="entry name" value="LysR_substrate"/>
    <property type="match status" value="1"/>
</dbReference>
<dbReference type="GO" id="GO:0003700">
    <property type="term" value="F:DNA-binding transcription factor activity"/>
    <property type="evidence" value="ECO:0007669"/>
    <property type="project" value="InterPro"/>
</dbReference>
<evidence type="ECO:0000256" key="1">
    <source>
        <dbReference type="ARBA" id="ARBA00009437"/>
    </source>
</evidence>
<name>A0A0R2HB82_9FIRM</name>
<dbReference type="InterPro" id="IPR005119">
    <property type="entry name" value="LysR_subst-bd"/>
</dbReference>
<evidence type="ECO:0000313" key="6">
    <source>
        <dbReference type="EMBL" id="KRN49550.1"/>
    </source>
</evidence>
<dbReference type="CDD" id="cd05466">
    <property type="entry name" value="PBP2_LTTR_substrate"/>
    <property type="match status" value="1"/>
</dbReference>
<dbReference type="Pfam" id="PF00126">
    <property type="entry name" value="HTH_1"/>
    <property type="match status" value="1"/>
</dbReference>
<organism evidence="6 7">
    <name type="scientific">Kandleria vitulina DSM 20405</name>
    <dbReference type="NCBI Taxonomy" id="1410657"/>
    <lineage>
        <taxon>Bacteria</taxon>
        <taxon>Bacillati</taxon>
        <taxon>Bacillota</taxon>
        <taxon>Erysipelotrichia</taxon>
        <taxon>Erysipelotrichales</taxon>
        <taxon>Coprobacillaceae</taxon>
        <taxon>Kandleria</taxon>
    </lineage>
</organism>
<accession>A0A0R2HB82</accession>
<dbReference type="PANTHER" id="PTHR30419:SF8">
    <property type="entry name" value="NITROGEN ASSIMILATION TRANSCRIPTIONAL ACTIVATOR-RELATED"/>
    <property type="match status" value="1"/>
</dbReference>
<keyword evidence="4" id="KW-0804">Transcription</keyword>
<dbReference type="InterPro" id="IPR000847">
    <property type="entry name" value="LysR_HTH_N"/>
</dbReference>
<keyword evidence="2" id="KW-0805">Transcription regulation</keyword>
<gene>
    <name evidence="6" type="ORF">IV49_GL000989</name>
</gene>
<dbReference type="SUPFAM" id="SSF53850">
    <property type="entry name" value="Periplasmic binding protein-like II"/>
    <property type="match status" value="1"/>
</dbReference>
<dbReference type="Proteomes" id="UP000051841">
    <property type="component" value="Unassembled WGS sequence"/>
</dbReference>
<dbReference type="PROSITE" id="PS50931">
    <property type="entry name" value="HTH_LYSR"/>
    <property type="match status" value="1"/>
</dbReference>
<dbReference type="AlphaFoldDB" id="A0A0R2HB82"/>